<name>A0A931FHT1_9ACTN</name>
<feature type="domain" description="TIR" evidence="2">
    <location>
        <begin position="1"/>
        <end position="117"/>
    </location>
</feature>
<dbReference type="Gene3D" id="3.40.50.10140">
    <property type="entry name" value="Toll/interleukin-1 receptor homology (TIR) domain"/>
    <property type="match status" value="1"/>
</dbReference>
<evidence type="ECO:0000256" key="1">
    <source>
        <dbReference type="SAM" id="MobiDB-lite"/>
    </source>
</evidence>
<dbReference type="AlphaFoldDB" id="A0A931FHT1"/>
<dbReference type="InterPro" id="IPR000157">
    <property type="entry name" value="TIR_dom"/>
</dbReference>
<evidence type="ECO:0000313" key="5">
    <source>
        <dbReference type="Proteomes" id="UP000657385"/>
    </source>
</evidence>
<dbReference type="InterPro" id="IPR026367">
    <property type="entry name" value="FxsC_C"/>
</dbReference>
<evidence type="ECO:0000313" key="3">
    <source>
        <dbReference type="EMBL" id="MBF9072156.1"/>
    </source>
</evidence>
<feature type="compositionally biased region" description="Pro residues" evidence="1">
    <location>
        <begin position="338"/>
        <end position="353"/>
    </location>
</feature>
<feature type="region of interest" description="Disordered" evidence="1">
    <location>
        <begin position="335"/>
        <end position="396"/>
    </location>
</feature>
<reference evidence="3" key="1">
    <citation type="submission" date="2020-11" db="EMBL/GenBank/DDBJ databases">
        <title>Isolation and identification of active actinomycetes.</title>
        <authorList>
            <person name="Yu B."/>
        </authorList>
    </citation>
    <scope>NUCLEOTIDE SEQUENCE</scope>
    <source>
        <strain evidence="3">NEAU-YB345</strain>
    </source>
</reference>
<comment type="caution">
    <text evidence="3">The sequence shown here is derived from an EMBL/GenBank/DDBJ whole genome shotgun (WGS) entry which is preliminary data.</text>
</comment>
<dbReference type="InterPro" id="IPR035897">
    <property type="entry name" value="Toll_tir_struct_dom_sf"/>
</dbReference>
<dbReference type="EMBL" id="JADPRT010000019">
    <property type="protein sequence ID" value="MBF9072967.1"/>
    <property type="molecule type" value="Genomic_DNA"/>
</dbReference>
<gene>
    <name evidence="3" type="ORF">I2501_29435</name>
    <name evidence="4" type="ORF">I2501_33625</name>
</gene>
<accession>A0A931FHT1</accession>
<keyword evidence="5" id="KW-1185">Reference proteome</keyword>
<dbReference type="NCBIfam" id="TIGR04276">
    <property type="entry name" value="FxsC_Cterm"/>
    <property type="match status" value="1"/>
</dbReference>
<evidence type="ECO:0000313" key="4">
    <source>
        <dbReference type="EMBL" id="MBF9072967.1"/>
    </source>
</evidence>
<proteinExistence type="predicted"/>
<dbReference type="GO" id="GO:0007165">
    <property type="term" value="P:signal transduction"/>
    <property type="evidence" value="ECO:0007669"/>
    <property type="project" value="InterPro"/>
</dbReference>
<protein>
    <recommendedName>
        <fullName evidence="2">TIR domain-containing protein</fullName>
    </recommendedName>
</protein>
<sequence>MDSGLNVGEGWSERISEALAHCRVFVPLYSVHYFKSQACGQEWASFASREVLSEVPGGGLPSAIVPVQWVRVQEERLPPVAKALQFDHQAFGDGYRTEGMQPLLKVTKFQSDYQLAVYRLAQRIVDVSEQMRVRTGARRDFQDYDSVFPAPGRRRTLRITVAACDAHHLPEGRSGANYGADAHEWRPFVGDSDESIARRAASVAREWEFHASIEPFGEEAARLLAGERPTAPGLLLLDRWTLLDAAHLETLRQLDARNPTWVGLMEPWDPHDPENAARHEELRTLSERTLVNLRAQRLQRARLRGVDVVTSLDEFESMLPHVALSAMHAFEELDRPDPFPGVPSEPSGSPPTRPNLRSEHVKRGNGGRHGPPPDASDHESSASDEGPATGSGGGNP</sequence>
<dbReference type="PROSITE" id="PS50104">
    <property type="entry name" value="TIR"/>
    <property type="match status" value="1"/>
</dbReference>
<dbReference type="Proteomes" id="UP000657385">
    <property type="component" value="Unassembled WGS sequence"/>
</dbReference>
<evidence type="ECO:0000259" key="2">
    <source>
        <dbReference type="PROSITE" id="PS50104"/>
    </source>
</evidence>
<dbReference type="EMBL" id="JADPRT010000015">
    <property type="protein sequence ID" value="MBF9072156.1"/>
    <property type="molecule type" value="Genomic_DNA"/>
</dbReference>
<organism evidence="3 5">
    <name type="scientific">Streptacidiphilus fuscans</name>
    <dbReference type="NCBI Taxonomy" id="2789292"/>
    <lineage>
        <taxon>Bacteria</taxon>
        <taxon>Bacillati</taxon>
        <taxon>Actinomycetota</taxon>
        <taxon>Actinomycetes</taxon>
        <taxon>Kitasatosporales</taxon>
        <taxon>Streptomycetaceae</taxon>
        <taxon>Streptacidiphilus</taxon>
    </lineage>
</organism>